<dbReference type="AlphaFoldDB" id="A0A915N3F3"/>
<feature type="region of interest" description="Disordered" evidence="2">
    <location>
        <begin position="599"/>
        <end position="692"/>
    </location>
</feature>
<dbReference type="PANTHER" id="PTHR36812">
    <property type="entry name" value="NEUROFILAMENT TRIPLET M PROTEIN-LIKE PROTEIN"/>
    <property type="match status" value="1"/>
</dbReference>
<evidence type="ECO:0000256" key="2">
    <source>
        <dbReference type="SAM" id="MobiDB-lite"/>
    </source>
</evidence>
<dbReference type="SUPFAM" id="SSF49879">
    <property type="entry name" value="SMAD/FHA domain"/>
    <property type="match status" value="1"/>
</dbReference>
<feature type="region of interest" description="Disordered" evidence="2">
    <location>
        <begin position="121"/>
        <end position="143"/>
    </location>
</feature>
<protein>
    <submittedName>
        <fullName evidence="5">FHA domain-containing protein</fullName>
    </submittedName>
</protein>
<feature type="compositionally biased region" description="Low complexity" evidence="2">
    <location>
        <begin position="182"/>
        <end position="207"/>
    </location>
</feature>
<feature type="compositionally biased region" description="Basic and acidic residues" evidence="2">
    <location>
        <begin position="212"/>
        <end position="231"/>
    </location>
</feature>
<dbReference type="PANTHER" id="PTHR36812:SF9">
    <property type="entry name" value="MYB-LIKE PROTEIN X ISOFORM X1"/>
    <property type="match status" value="1"/>
</dbReference>
<feature type="coiled-coil region" evidence="1">
    <location>
        <begin position="533"/>
        <end position="567"/>
    </location>
</feature>
<accession>A0A915N3F3</accession>
<feature type="compositionally biased region" description="Basic and acidic residues" evidence="2">
    <location>
        <begin position="731"/>
        <end position="741"/>
    </location>
</feature>
<dbReference type="InterPro" id="IPR000253">
    <property type="entry name" value="FHA_dom"/>
</dbReference>
<feature type="compositionally biased region" description="Low complexity" evidence="2">
    <location>
        <begin position="232"/>
        <end position="241"/>
    </location>
</feature>
<feature type="region of interest" description="Disordered" evidence="2">
    <location>
        <begin position="182"/>
        <end position="245"/>
    </location>
</feature>
<organism evidence="4 5">
    <name type="scientific">Meloidogyne javanica</name>
    <name type="common">Root-knot nematode worm</name>
    <dbReference type="NCBI Taxonomy" id="6303"/>
    <lineage>
        <taxon>Eukaryota</taxon>
        <taxon>Metazoa</taxon>
        <taxon>Ecdysozoa</taxon>
        <taxon>Nematoda</taxon>
        <taxon>Chromadorea</taxon>
        <taxon>Rhabditida</taxon>
        <taxon>Tylenchina</taxon>
        <taxon>Tylenchomorpha</taxon>
        <taxon>Tylenchoidea</taxon>
        <taxon>Meloidogynidae</taxon>
        <taxon>Meloidogyninae</taxon>
        <taxon>Meloidogyne</taxon>
        <taxon>Meloidogyne incognita group</taxon>
    </lineage>
</organism>
<feature type="region of interest" description="Disordered" evidence="2">
    <location>
        <begin position="715"/>
        <end position="741"/>
    </location>
</feature>
<dbReference type="Pfam" id="PF00498">
    <property type="entry name" value="FHA"/>
    <property type="match status" value="1"/>
</dbReference>
<keyword evidence="4" id="KW-1185">Reference proteome</keyword>
<dbReference type="InterPro" id="IPR008984">
    <property type="entry name" value="SMAD_FHA_dom_sf"/>
</dbReference>
<evidence type="ECO:0000313" key="5">
    <source>
        <dbReference type="WBParaSite" id="scaffold6504_cov303.g10929"/>
    </source>
</evidence>
<evidence type="ECO:0000256" key="1">
    <source>
        <dbReference type="SAM" id="Coils"/>
    </source>
</evidence>
<name>A0A915N3F3_MELJA</name>
<sequence>MLRRGNSNNKKVDENILLLQNTLIGSDPNCDIVIKCSGVRPKHAVIEYSQKTSSFWFRQLIPSFNEEQGEQKRSSPENENKIEEAVNGEKILYDGSLIELRPLDKLRFGNGPESVEFTFTMPKMNDKGGEKRQKCKRSSSSIGYSSVKKKTSIDQNQFSLPIVGKHIQPKPYVDRFARPVQSNTTTLRRSASASRIIAINSRNSNSTEGGNDTDRKGIETTPERENKRKVEQNLQENQNQTEKQENEVLQNNLIKETLNQENIKNSIDNGEEDEINSENNTIKNNRSSVHARFSVPHLFKYLVSYIPDSVKKLTDMYEGEALARAHEENERLREELLKNDFDSNKKKGRKKVFSSVNEIVFETFFKVCNEEMEILNRRLVNMSVRDYSDVFAEINKILHEPFSFRLMEINSKCSVLFESLKLESSEKEELYIQLDRFLKEKIYPISKAVDSFLGTLRESALIAKESARACSVFSQWSREFGDQLQLHPDWNLMLYKVRDLQNRFREQGLPRHWLPPSLMPLLEVLIFERKNWADEGQKKEHELTESLKEANEKIKRLEAELEKRILNGPQNSADPLQKINIIIQKDSKERANSIPLIRLPVSNDSSSPTKNSDEFDLPLGQRSPRGEKKQSPRSPRKPLISPRTPRSARSSRGSFRLASGASEEYESSQQHSPHQEAHVDSPHTPPPSYRVRSVLGARPLPTLELRALMEAAKVAKENQDNEEDETPWGDKIPEPVDEKKKSENIEETIDVDNIENQEVTKNDLSVLAEETPNGGNEMMEMPRESLNKNTENGDEHRETFENNGTLLESDKTTPLRDSTKILTENDDLENKNGEHDDQEEFEKIEKEILFQTKNENNGSTILNKEKQDNKKESSVLIPSKATRYKTFEFWGFAHSLANILNMELPSREAINYQFYNSLSRPQSADEFDARLKAVDSIQEKLKLVMNEVKKGTY</sequence>
<reference evidence="5" key="1">
    <citation type="submission" date="2022-11" db="UniProtKB">
        <authorList>
            <consortium name="WormBaseParasite"/>
        </authorList>
    </citation>
    <scope>IDENTIFICATION</scope>
</reference>
<feature type="compositionally biased region" description="Low complexity" evidence="2">
    <location>
        <begin position="641"/>
        <end position="654"/>
    </location>
</feature>
<proteinExistence type="predicted"/>
<feature type="domain" description="FHA" evidence="3">
    <location>
        <begin position="22"/>
        <end position="57"/>
    </location>
</feature>
<dbReference type="Proteomes" id="UP000887561">
    <property type="component" value="Unplaced"/>
</dbReference>
<evidence type="ECO:0000313" key="4">
    <source>
        <dbReference type="Proteomes" id="UP000887561"/>
    </source>
</evidence>
<evidence type="ECO:0000259" key="3">
    <source>
        <dbReference type="Pfam" id="PF00498"/>
    </source>
</evidence>
<dbReference type="WBParaSite" id="scaffold6504_cov303.g10929">
    <property type="protein sequence ID" value="scaffold6504_cov303.g10929"/>
    <property type="gene ID" value="scaffold6504_cov303.g10929"/>
</dbReference>
<dbReference type="Gene3D" id="2.60.200.20">
    <property type="match status" value="1"/>
</dbReference>
<keyword evidence="1" id="KW-0175">Coiled coil</keyword>